<dbReference type="Proteomes" id="UP000809789">
    <property type="component" value="Unassembled WGS sequence"/>
</dbReference>
<sequence>MGSTSPGQSQDMVSGQLATHQLPDLSHQRFRDQIVIATNFLESNRRNPELSQLKPQDYDLLADVQLKCNTQTHCVRRGIALTLLGEGYSQWIEIKCRVLFPGDCGDDTMNQLQYMELFPWRSRNLSLADLWIGFTFYQCYKEDPDSIMLYLFFFCLPHQDLVFSSKESVEETIQHLTIACRSPALRLPTHRGRIPTWIDNYRSASSTVSSHPRIDIVHPRNGDQDLWTFVVNLPTGHIYLLALLDALTSGSWPVGNSVSPKMDGRKVPQVLLTRICRPRVCWSQDGSVTVKDLTVNIPYALRVLLVSSESCAQAVVALHPLIRIEKHDSGTDLYTIESTTQDRMSYVLTRLSREGRGSIGHARIDTRFRTAASQIVLHAFPVDASLDADFKLVATMLESILARFEKQPGRPDSQNDDYARAFMSLLDLKSTADQETRIRYRLAQASHLLRSGAFTTSNQKLEEYSPHTTPGSNSADYITTVHAMATLRARNLIDLGRVDEANNALVTLTSQISWSMAQRSSILKSHSYLARLNLTRQYLDEAERHWDESLPDVMCCRAEILRRRDPSTCTCDTLRFHEWAQNLSPLDEFKIKMDTLKCSTNHASDERLFDQISHIRGMVSLMDGDDFETKSLLNRFRDVEAVFLEHWRL</sequence>
<comment type="caution">
    <text evidence="1">The sequence shown here is derived from an EMBL/GenBank/DDBJ whole genome shotgun (WGS) entry which is preliminary data.</text>
</comment>
<organism evidence="1 2">
    <name type="scientific">Elsinoe batatas</name>
    <dbReference type="NCBI Taxonomy" id="2601811"/>
    <lineage>
        <taxon>Eukaryota</taxon>
        <taxon>Fungi</taxon>
        <taxon>Dikarya</taxon>
        <taxon>Ascomycota</taxon>
        <taxon>Pezizomycotina</taxon>
        <taxon>Dothideomycetes</taxon>
        <taxon>Dothideomycetidae</taxon>
        <taxon>Myriangiales</taxon>
        <taxon>Elsinoaceae</taxon>
        <taxon>Elsinoe</taxon>
    </lineage>
</organism>
<accession>A0A8K0L530</accession>
<keyword evidence="2" id="KW-1185">Reference proteome</keyword>
<evidence type="ECO:0000313" key="2">
    <source>
        <dbReference type="Proteomes" id="UP000809789"/>
    </source>
</evidence>
<evidence type="ECO:0000313" key="1">
    <source>
        <dbReference type="EMBL" id="KAG8629854.1"/>
    </source>
</evidence>
<reference evidence="1" key="1">
    <citation type="submission" date="2021-07" db="EMBL/GenBank/DDBJ databases">
        <title>Elsinoe batatas strain:CRI-CJ2 Genome sequencing and assembly.</title>
        <authorList>
            <person name="Huang L."/>
        </authorList>
    </citation>
    <scope>NUCLEOTIDE SEQUENCE</scope>
    <source>
        <strain evidence="1">CRI-CJ2</strain>
    </source>
</reference>
<gene>
    <name evidence="1" type="ORF">KVT40_001473</name>
</gene>
<proteinExistence type="predicted"/>
<dbReference type="EMBL" id="JAESVG020000002">
    <property type="protein sequence ID" value="KAG8629854.1"/>
    <property type="molecule type" value="Genomic_DNA"/>
</dbReference>
<dbReference type="AlphaFoldDB" id="A0A8K0L530"/>
<name>A0A8K0L530_9PEZI</name>
<protein>
    <submittedName>
        <fullName evidence="1">Uncharacterized protein</fullName>
    </submittedName>
</protein>